<proteinExistence type="predicted"/>
<dbReference type="EMBL" id="JANEYF010005505">
    <property type="protein sequence ID" value="KAJ8927932.1"/>
    <property type="molecule type" value="Genomic_DNA"/>
</dbReference>
<name>A0AAV8WMV7_9CUCU</name>
<organism evidence="2 3">
    <name type="scientific">Rhamnusium bicolor</name>
    <dbReference type="NCBI Taxonomy" id="1586634"/>
    <lineage>
        <taxon>Eukaryota</taxon>
        <taxon>Metazoa</taxon>
        <taxon>Ecdysozoa</taxon>
        <taxon>Arthropoda</taxon>
        <taxon>Hexapoda</taxon>
        <taxon>Insecta</taxon>
        <taxon>Pterygota</taxon>
        <taxon>Neoptera</taxon>
        <taxon>Endopterygota</taxon>
        <taxon>Coleoptera</taxon>
        <taxon>Polyphaga</taxon>
        <taxon>Cucujiformia</taxon>
        <taxon>Chrysomeloidea</taxon>
        <taxon>Cerambycidae</taxon>
        <taxon>Lepturinae</taxon>
        <taxon>Rhagiini</taxon>
        <taxon>Rhamnusium</taxon>
    </lineage>
</organism>
<sequence length="171" mass="19687">MARYLKPKLHWELLQQQNRRLSNKLDIAPISNALARPTEEDEISEDQSHSRLRYTVCRDRTTSSQKFVFDRRNLQKKLAGLQDQYETLEPPAETEIPMPNISPSTKGYQTFAASTLYKNVTLPLKSSKLANPFPEPVKVMPSHTVSDQEKADQMQAESRVPRFSPKSKRMN</sequence>
<protein>
    <submittedName>
        <fullName evidence="2">Uncharacterized protein</fullName>
    </submittedName>
</protein>
<reference evidence="2" key="1">
    <citation type="journal article" date="2023" name="Insect Mol. Biol.">
        <title>Genome sequencing provides insights into the evolution of gene families encoding plant cell wall-degrading enzymes in longhorned beetles.</title>
        <authorList>
            <person name="Shin N.R."/>
            <person name="Okamura Y."/>
            <person name="Kirsch R."/>
            <person name="Pauchet Y."/>
        </authorList>
    </citation>
    <scope>NUCLEOTIDE SEQUENCE</scope>
    <source>
        <strain evidence="2">RBIC_L_NR</strain>
    </source>
</reference>
<evidence type="ECO:0000313" key="2">
    <source>
        <dbReference type="EMBL" id="KAJ8927932.1"/>
    </source>
</evidence>
<feature type="region of interest" description="Disordered" evidence="1">
    <location>
        <begin position="130"/>
        <end position="171"/>
    </location>
</feature>
<accession>A0AAV8WMV7</accession>
<evidence type="ECO:0000256" key="1">
    <source>
        <dbReference type="SAM" id="MobiDB-lite"/>
    </source>
</evidence>
<gene>
    <name evidence="2" type="ORF">NQ314_019562</name>
</gene>
<keyword evidence="3" id="KW-1185">Reference proteome</keyword>
<comment type="caution">
    <text evidence="2">The sequence shown here is derived from an EMBL/GenBank/DDBJ whole genome shotgun (WGS) entry which is preliminary data.</text>
</comment>
<evidence type="ECO:0000313" key="3">
    <source>
        <dbReference type="Proteomes" id="UP001162156"/>
    </source>
</evidence>
<dbReference type="Proteomes" id="UP001162156">
    <property type="component" value="Unassembled WGS sequence"/>
</dbReference>
<dbReference type="AlphaFoldDB" id="A0AAV8WMV7"/>